<keyword evidence="2" id="KW-1185">Reference proteome</keyword>
<proteinExistence type="predicted"/>
<organism evidence="1 2">
    <name type="scientific">Gossypium stocksii</name>
    <dbReference type="NCBI Taxonomy" id="47602"/>
    <lineage>
        <taxon>Eukaryota</taxon>
        <taxon>Viridiplantae</taxon>
        <taxon>Streptophyta</taxon>
        <taxon>Embryophyta</taxon>
        <taxon>Tracheophyta</taxon>
        <taxon>Spermatophyta</taxon>
        <taxon>Magnoliopsida</taxon>
        <taxon>eudicotyledons</taxon>
        <taxon>Gunneridae</taxon>
        <taxon>Pentapetalae</taxon>
        <taxon>rosids</taxon>
        <taxon>malvids</taxon>
        <taxon>Malvales</taxon>
        <taxon>Malvaceae</taxon>
        <taxon>Malvoideae</taxon>
        <taxon>Gossypium</taxon>
    </lineage>
</organism>
<evidence type="ECO:0008006" key="3">
    <source>
        <dbReference type="Google" id="ProtNLM"/>
    </source>
</evidence>
<name>A0A9D3W851_9ROSI</name>
<comment type="caution">
    <text evidence="1">The sequence shown here is derived from an EMBL/GenBank/DDBJ whole genome shotgun (WGS) entry which is preliminary data.</text>
</comment>
<accession>A0A9D3W851</accession>
<evidence type="ECO:0000313" key="1">
    <source>
        <dbReference type="EMBL" id="KAH1114392.1"/>
    </source>
</evidence>
<dbReference type="OrthoDB" id="10471462at2759"/>
<protein>
    <recommendedName>
        <fullName evidence="3">Reverse transcriptase domain-containing protein</fullName>
    </recommendedName>
</protein>
<reference evidence="1 2" key="1">
    <citation type="journal article" date="2021" name="Plant Biotechnol. J.">
        <title>Multi-omics assisted identification of the key and species-specific regulatory components of drought-tolerant mechanisms in Gossypium stocksii.</title>
        <authorList>
            <person name="Yu D."/>
            <person name="Ke L."/>
            <person name="Zhang D."/>
            <person name="Wu Y."/>
            <person name="Sun Y."/>
            <person name="Mei J."/>
            <person name="Sun J."/>
            <person name="Sun Y."/>
        </authorList>
    </citation>
    <scope>NUCLEOTIDE SEQUENCE [LARGE SCALE GENOMIC DNA]</scope>
    <source>
        <strain evidence="2">cv. E1</strain>
        <tissue evidence="1">Leaf</tissue>
    </source>
</reference>
<evidence type="ECO:0000313" key="2">
    <source>
        <dbReference type="Proteomes" id="UP000828251"/>
    </source>
</evidence>
<dbReference type="EMBL" id="JAIQCV010000003">
    <property type="protein sequence ID" value="KAH1114392.1"/>
    <property type="molecule type" value="Genomic_DNA"/>
</dbReference>
<dbReference type="AlphaFoldDB" id="A0A9D3W851"/>
<gene>
    <name evidence="1" type="ORF">J1N35_007770</name>
</gene>
<dbReference type="Proteomes" id="UP000828251">
    <property type="component" value="Unassembled WGS sequence"/>
</dbReference>
<sequence length="136" mass="15702">MVMKKMRFVEKWTDKIKGCIRSIRSLVKCNNILLDIIIPERGLHQGGPLSPYLFLFCKEAFSRILIHSQGQEINFAKSMVLLSPNTPRVQRHIFGDLLGMKVVEKLDNYLCLPLPIGKKENSNIPKDYKEVFVQDQ</sequence>